<keyword evidence="1" id="KW-1133">Transmembrane helix</keyword>
<proteinExistence type="predicted"/>
<dbReference type="OrthoDB" id="9767863at2"/>
<feature type="transmembrane region" description="Helical" evidence="1">
    <location>
        <begin position="235"/>
        <end position="253"/>
    </location>
</feature>
<keyword evidence="4" id="KW-1185">Reference proteome</keyword>
<feature type="transmembrane region" description="Helical" evidence="1">
    <location>
        <begin position="259"/>
        <end position="283"/>
    </location>
</feature>
<keyword evidence="3" id="KW-0808">Transferase</keyword>
<dbReference type="STRING" id="380358.XALC_0367"/>
<evidence type="ECO:0000259" key="2">
    <source>
        <dbReference type="Pfam" id="PF01757"/>
    </source>
</evidence>
<evidence type="ECO:0000313" key="3">
    <source>
        <dbReference type="EMBL" id="CBA14907.1"/>
    </source>
</evidence>
<dbReference type="GO" id="GO:0016020">
    <property type="term" value="C:membrane"/>
    <property type="evidence" value="ECO:0007669"/>
    <property type="project" value="TreeGrafter"/>
</dbReference>
<dbReference type="PANTHER" id="PTHR23028:SF53">
    <property type="entry name" value="ACYL_TRANSF_3 DOMAIN-CONTAINING PROTEIN"/>
    <property type="match status" value="1"/>
</dbReference>
<protein>
    <submittedName>
        <fullName evidence="3">Hypothetical acyltransferase protein</fullName>
    </submittedName>
</protein>
<dbReference type="eggNOG" id="COG1835">
    <property type="taxonomic scope" value="Bacteria"/>
</dbReference>
<dbReference type="EMBL" id="FP565176">
    <property type="protein sequence ID" value="CBA14907.1"/>
    <property type="molecule type" value="Genomic_DNA"/>
</dbReference>
<keyword evidence="1" id="KW-0472">Membrane</keyword>
<dbReference type="Proteomes" id="UP000001890">
    <property type="component" value="Chromosome"/>
</dbReference>
<keyword evidence="3" id="KW-0012">Acyltransferase</keyword>
<feature type="transmembrane region" description="Helical" evidence="1">
    <location>
        <begin position="81"/>
        <end position="98"/>
    </location>
</feature>
<feature type="transmembrane region" description="Helical" evidence="1">
    <location>
        <begin position="40"/>
        <end position="60"/>
    </location>
</feature>
<dbReference type="RefSeq" id="WP_012914925.1">
    <property type="nucleotide sequence ID" value="NC_013722.1"/>
</dbReference>
<keyword evidence="1" id="KW-0812">Transmembrane</keyword>
<sequence length="371" mass="41349">MRYPALDLLRGIAIVWVMLFHSFVVGGLGPDWSWLSRDGWMGVDLFFVLSGFLIGCQVLAPLARGEPLRYGDFYRRRAYRVLPAYALVLALYLAWPGFREAPGIAPWWMFATFTLNLGIDYANQLAFSHAWSLCVEEHFYLLFPLLAAWMLRRPSVSRFVALCGSLVLAGIALRTTIWLHDHALERVGVGLQRNWFIEDLYYPTWNRLDALLAGVILAVLKTFRPQYWQRLQRHATAATLAGVALCGLAIWLFRDRTGLLGNAIGWPVLSLGLALLVSAGACLDGPLGRCRVPGAAWLAAVSYSLYLSHKAVFHLTHAWIGPVLEGRGLLAFAVYAGMALLAGAALHYAVERPFLRLRDRRCVRSHALAGS</sequence>
<dbReference type="PATRIC" id="fig|29447.3.peg.370"/>
<dbReference type="Pfam" id="PF01757">
    <property type="entry name" value="Acyl_transf_3"/>
    <property type="match status" value="1"/>
</dbReference>
<dbReference type="GO" id="GO:0009103">
    <property type="term" value="P:lipopolysaccharide biosynthetic process"/>
    <property type="evidence" value="ECO:0007669"/>
    <property type="project" value="TreeGrafter"/>
</dbReference>
<organism evidence="3 4">
    <name type="scientific">Xanthomonas albilineans (strain GPE PC73 / CFBP 7063)</name>
    <dbReference type="NCBI Taxonomy" id="380358"/>
    <lineage>
        <taxon>Bacteria</taxon>
        <taxon>Pseudomonadati</taxon>
        <taxon>Pseudomonadota</taxon>
        <taxon>Gammaproteobacteria</taxon>
        <taxon>Lysobacterales</taxon>
        <taxon>Lysobacteraceae</taxon>
        <taxon>Xanthomonas</taxon>
    </lineage>
</organism>
<feature type="transmembrane region" description="Helical" evidence="1">
    <location>
        <begin position="159"/>
        <end position="180"/>
    </location>
</feature>
<gene>
    <name evidence="3" type="ordered locus">XALc_0367</name>
</gene>
<evidence type="ECO:0000256" key="1">
    <source>
        <dbReference type="SAM" id="Phobius"/>
    </source>
</evidence>
<accession>D2UB24</accession>
<dbReference type="GeneID" id="57875676"/>
<feature type="transmembrane region" description="Helical" evidence="1">
    <location>
        <begin position="329"/>
        <end position="350"/>
    </location>
</feature>
<evidence type="ECO:0000313" key="4">
    <source>
        <dbReference type="Proteomes" id="UP000001890"/>
    </source>
</evidence>
<reference evidence="3 4" key="1">
    <citation type="journal article" date="2009" name="BMC Genomics">
        <title>The complete genome sequence of Xanthomonas albilineans provides new insights into the reductive genome evolution of the xylem-limited Xanthomonadaceae.</title>
        <authorList>
            <person name="Pieretti I."/>
            <person name="Royer M."/>
            <person name="Barbe V."/>
            <person name="Carrere S."/>
            <person name="Koebnik R."/>
            <person name="Cociancich S."/>
            <person name="Couloux A."/>
            <person name="Darrasse A."/>
            <person name="Gouzy J."/>
            <person name="Jacques M.A."/>
            <person name="Lauber E."/>
            <person name="Manceau C."/>
            <person name="Mangenot S."/>
            <person name="Poussier S."/>
            <person name="Segurens B."/>
            <person name="Szurek B."/>
            <person name="Verdier V."/>
            <person name="Arlat M."/>
            <person name="Rott P."/>
        </authorList>
    </citation>
    <scope>NUCLEOTIDE SEQUENCE [LARGE SCALE GENOMIC DNA]</scope>
    <source>
        <strain evidence="4">GPE PC73 / CFBP 7063</strain>
    </source>
</reference>
<name>D2UB24_XANAP</name>
<dbReference type="InterPro" id="IPR050879">
    <property type="entry name" value="Acyltransferase_3"/>
</dbReference>
<dbReference type="GO" id="GO:0016747">
    <property type="term" value="F:acyltransferase activity, transferring groups other than amino-acyl groups"/>
    <property type="evidence" value="ECO:0007669"/>
    <property type="project" value="InterPro"/>
</dbReference>
<dbReference type="PANTHER" id="PTHR23028">
    <property type="entry name" value="ACETYLTRANSFERASE"/>
    <property type="match status" value="1"/>
</dbReference>
<dbReference type="KEGG" id="xal:XALC_0367"/>
<dbReference type="InterPro" id="IPR002656">
    <property type="entry name" value="Acyl_transf_3_dom"/>
</dbReference>
<feature type="domain" description="Acyltransferase 3" evidence="2">
    <location>
        <begin position="4"/>
        <end position="344"/>
    </location>
</feature>
<dbReference type="AlphaFoldDB" id="D2UB24"/>
<feature type="transmembrane region" description="Helical" evidence="1">
    <location>
        <begin position="7"/>
        <end position="28"/>
    </location>
</feature>